<dbReference type="Pfam" id="PF02453">
    <property type="entry name" value="Reticulon"/>
    <property type="match status" value="1"/>
</dbReference>
<dbReference type="OMA" id="TGLMKQY"/>
<dbReference type="GO" id="GO:0005789">
    <property type="term" value="C:endoplasmic reticulum membrane"/>
    <property type="evidence" value="ECO:0007669"/>
    <property type="project" value="UniProtKB-SubCell"/>
</dbReference>
<name>M2NMM9_BAUPA</name>
<keyword evidence="4 6" id="KW-1133">Transmembrane helix</keyword>
<reference evidence="9 10" key="1">
    <citation type="journal article" date="2012" name="PLoS Pathog.">
        <title>Diverse lifestyles and strategies of plant pathogenesis encoded in the genomes of eighteen Dothideomycetes fungi.</title>
        <authorList>
            <person name="Ohm R.A."/>
            <person name="Feau N."/>
            <person name="Henrissat B."/>
            <person name="Schoch C.L."/>
            <person name="Horwitz B.A."/>
            <person name="Barry K.W."/>
            <person name="Condon B.J."/>
            <person name="Copeland A.C."/>
            <person name="Dhillon B."/>
            <person name="Glaser F."/>
            <person name="Hesse C.N."/>
            <person name="Kosti I."/>
            <person name="LaButti K."/>
            <person name="Lindquist E.A."/>
            <person name="Lucas S."/>
            <person name="Salamov A.A."/>
            <person name="Bradshaw R.E."/>
            <person name="Ciuffetti L."/>
            <person name="Hamelin R.C."/>
            <person name="Kema G.H.J."/>
            <person name="Lawrence C."/>
            <person name="Scott J.A."/>
            <person name="Spatafora J.W."/>
            <person name="Turgeon B.G."/>
            <person name="de Wit P.J.G.M."/>
            <person name="Zhong S."/>
            <person name="Goodwin S.B."/>
            <person name="Grigoriev I.V."/>
        </authorList>
    </citation>
    <scope>NUCLEOTIDE SEQUENCE [LARGE SCALE GENOMIC DNA]</scope>
    <source>
        <strain evidence="9 10">UAMH 10762</strain>
    </source>
</reference>
<feature type="compositionally biased region" description="Basic and acidic residues" evidence="7">
    <location>
        <begin position="292"/>
        <end position="310"/>
    </location>
</feature>
<dbReference type="HOGENOM" id="CLU_046578_1_0_1"/>
<dbReference type="AlphaFoldDB" id="M2NMM9"/>
<evidence type="ECO:0000313" key="9">
    <source>
        <dbReference type="EMBL" id="EMD00785.1"/>
    </source>
</evidence>
<keyword evidence="2 6" id="KW-0812">Transmembrane</keyword>
<evidence type="ECO:0000256" key="7">
    <source>
        <dbReference type="SAM" id="MobiDB-lite"/>
    </source>
</evidence>
<feature type="transmembrane region" description="Helical" evidence="6">
    <location>
        <begin position="165"/>
        <end position="182"/>
    </location>
</feature>
<evidence type="ECO:0000259" key="8">
    <source>
        <dbReference type="PROSITE" id="PS50845"/>
    </source>
</evidence>
<dbReference type="InterPro" id="IPR003388">
    <property type="entry name" value="Reticulon"/>
</dbReference>
<feature type="domain" description="Reticulon" evidence="8">
    <location>
        <begin position="60"/>
        <end position="257"/>
    </location>
</feature>
<feature type="compositionally biased region" description="Polar residues" evidence="7">
    <location>
        <begin position="1"/>
        <end position="14"/>
    </location>
</feature>
<proteinExistence type="predicted"/>
<dbReference type="PROSITE" id="PS50845">
    <property type="entry name" value="RETICULON"/>
    <property type="match status" value="1"/>
</dbReference>
<dbReference type="OrthoDB" id="567788at2759"/>
<dbReference type="GeneID" id="19109520"/>
<evidence type="ECO:0000256" key="2">
    <source>
        <dbReference type="ARBA" id="ARBA00022692"/>
    </source>
</evidence>
<feature type="region of interest" description="Disordered" evidence="7">
    <location>
        <begin position="1"/>
        <end position="27"/>
    </location>
</feature>
<feature type="compositionally biased region" description="Polar residues" evidence="7">
    <location>
        <begin position="245"/>
        <end position="276"/>
    </location>
</feature>
<protein>
    <recommendedName>
        <fullName evidence="6">Reticulon-like protein</fullName>
    </recommendedName>
</protein>
<gene>
    <name evidence="9" type="ORF">BAUCODRAFT_183090</name>
</gene>
<sequence>MDKIANSQTVQDIQNGPVADKARQETQQVKNEFSNLANSRQTPETKTATGQPLTHYHSAIYTLLSWENPRATAISYLAIVLFIFACRYVPIMRYALRLTWITLGITAAAEVVGRVAMDSGVVSKMRPKKYYTVPRETLETFLEDVEQLINFFVIEFQRVLFAENVYVTIAVFFTTLLTYFLIQITPAWGLALLFTTLTYFTPLVYITNKDFIDGHVENASNIVNQQTQQMRDLAVHHSNRAMEASSQALKDASSKAQEMIGQTKQKAVQQGIVSQETADKTEESLKQAPQPPKEEPMKGPDSVQAEHGKAEPVAAQ</sequence>
<dbReference type="RefSeq" id="XP_007671969.1">
    <property type="nucleotide sequence ID" value="XM_007673779.1"/>
</dbReference>
<feature type="region of interest" description="Disordered" evidence="7">
    <location>
        <begin position="245"/>
        <end position="316"/>
    </location>
</feature>
<dbReference type="EMBL" id="KB445550">
    <property type="protein sequence ID" value="EMD00785.1"/>
    <property type="molecule type" value="Genomic_DNA"/>
</dbReference>
<keyword evidence="5 6" id="KW-0472">Membrane</keyword>
<evidence type="ECO:0000313" key="10">
    <source>
        <dbReference type="Proteomes" id="UP000011761"/>
    </source>
</evidence>
<dbReference type="Proteomes" id="UP000011761">
    <property type="component" value="Unassembled WGS sequence"/>
</dbReference>
<feature type="transmembrane region" description="Helical" evidence="6">
    <location>
        <begin position="73"/>
        <end position="90"/>
    </location>
</feature>
<feature type="transmembrane region" description="Helical" evidence="6">
    <location>
        <begin position="188"/>
        <end position="206"/>
    </location>
</feature>
<evidence type="ECO:0000256" key="5">
    <source>
        <dbReference type="ARBA" id="ARBA00023136"/>
    </source>
</evidence>
<evidence type="ECO:0000256" key="6">
    <source>
        <dbReference type="RuleBase" id="RU363132"/>
    </source>
</evidence>
<dbReference type="KEGG" id="bcom:BAUCODRAFT_183090"/>
<comment type="subcellular location">
    <subcellularLocation>
        <location evidence="1 6">Endoplasmic reticulum membrane</location>
        <topology evidence="1 6">Multi-pass membrane protein</topology>
    </subcellularLocation>
</comment>
<evidence type="ECO:0000256" key="1">
    <source>
        <dbReference type="ARBA" id="ARBA00004477"/>
    </source>
</evidence>
<dbReference type="eggNOG" id="ENOG502SA83">
    <property type="taxonomic scope" value="Eukaryota"/>
</dbReference>
<dbReference type="STRING" id="717646.M2NMM9"/>
<accession>M2NMM9</accession>
<evidence type="ECO:0000256" key="3">
    <source>
        <dbReference type="ARBA" id="ARBA00022824"/>
    </source>
</evidence>
<keyword evidence="3 6" id="KW-0256">Endoplasmic reticulum</keyword>
<keyword evidence="10" id="KW-1185">Reference proteome</keyword>
<evidence type="ECO:0000256" key="4">
    <source>
        <dbReference type="ARBA" id="ARBA00022989"/>
    </source>
</evidence>
<organism evidence="9 10">
    <name type="scientific">Baudoinia panamericana (strain UAMH 10762)</name>
    <name type="common">Angels' share fungus</name>
    <name type="synonym">Baudoinia compniacensis (strain UAMH 10762)</name>
    <dbReference type="NCBI Taxonomy" id="717646"/>
    <lineage>
        <taxon>Eukaryota</taxon>
        <taxon>Fungi</taxon>
        <taxon>Dikarya</taxon>
        <taxon>Ascomycota</taxon>
        <taxon>Pezizomycotina</taxon>
        <taxon>Dothideomycetes</taxon>
        <taxon>Dothideomycetidae</taxon>
        <taxon>Mycosphaerellales</taxon>
        <taxon>Teratosphaeriaceae</taxon>
        <taxon>Baudoinia</taxon>
    </lineage>
</organism>